<reference evidence="4 5" key="1">
    <citation type="submission" date="2017-06" db="EMBL/GenBank/DDBJ databases">
        <authorList>
            <person name="Kim H.J."/>
            <person name="Triplett B.A."/>
        </authorList>
    </citation>
    <scope>NUCLEOTIDE SEQUENCE [LARGE SCALE GENOMIC DNA]</scope>
    <source>
        <strain evidence="4 5">DSM 25597</strain>
    </source>
</reference>
<feature type="region of interest" description="Disordered" evidence="1">
    <location>
        <begin position="139"/>
        <end position="207"/>
    </location>
</feature>
<proteinExistence type="predicted"/>
<dbReference type="AlphaFoldDB" id="A0A238WCR5"/>
<feature type="compositionally biased region" description="Low complexity" evidence="1">
    <location>
        <begin position="82"/>
        <end position="99"/>
    </location>
</feature>
<keyword evidence="5" id="KW-1185">Reference proteome</keyword>
<protein>
    <submittedName>
        <fullName evidence="4">Outer membrane protein beta-barrel domain-containing protein</fullName>
    </submittedName>
</protein>
<feature type="compositionally biased region" description="Low complexity" evidence="1">
    <location>
        <begin position="173"/>
        <end position="184"/>
    </location>
</feature>
<evidence type="ECO:0000313" key="4">
    <source>
        <dbReference type="EMBL" id="SNR44340.1"/>
    </source>
</evidence>
<sequence length="510" mass="56166">MKEKKNIDRLFQEKFKNFEAHPSDQVWKNIVNAKQKKKDRKIVPIWWRLAGVAAIALLLFTAGIAIWNNASDVNDTTPELVQSDQNKNNSTTTDTKSNNAVEPIQSKQTESGIAVENANSNELSSEDEPQKREKNALFGVSDTQGAIANQESPTARQQIENKEKSNQTYSDATTIIDTEQSTTTGVATTEEKQNNNTPQKRSDLINPNITIDNTIDDTAVAVTEETTDTSQNQDAEENLEEENKKSLVDEAARIAEANAEEEDIQEKEAIARRWDVGAVAAPVYYGDFGGSGIDPQFKDNNKTSDLNLSYGVQVSYAVTPKFKVRTGVSNVDLNYNTQDISFTPSNSAQTLRGVDFSQNASFLEITDRVNPSTTLASPSEDGFGQGGNTVSNGEIQQNVGYIEIPLEAIYVLSDKRLGVELIGGLSTLVLNNNEVFLESNGLRTSLGTSNALNDVSFTTNLGLGLNYKVTEKVKINIEPSLKYQLNAYNNNVGEFKPYYVGLYTGVNYRF</sequence>
<feature type="domain" description="Outer membrane protein beta-barrel" evidence="3">
    <location>
        <begin position="291"/>
        <end position="483"/>
    </location>
</feature>
<name>A0A238WCR5_9FLAO</name>
<dbReference type="SUPFAM" id="SSF56925">
    <property type="entry name" value="OMPA-like"/>
    <property type="match status" value="1"/>
</dbReference>
<feature type="region of interest" description="Disordered" evidence="1">
    <location>
        <begin position="77"/>
        <end position="113"/>
    </location>
</feature>
<dbReference type="RefSeq" id="WP_089370252.1">
    <property type="nucleotide sequence ID" value="NZ_BMEP01000002.1"/>
</dbReference>
<feature type="compositionally biased region" description="Polar residues" evidence="1">
    <location>
        <begin position="141"/>
        <end position="158"/>
    </location>
</feature>
<feature type="transmembrane region" description="Helical" evidence="2">
    <location>
        <begin position="45"/>
        <end position="67"/>
    </location>
</feature>
<dbReference type="Pfam" id="PF13568">
    <property type="entry name" value="OMP_b-brl_2"/>
    <property type="match status" value="1"/>
</dbReference>
<evidence type="ECO:0000256" key="2">
    <source>
        <dbReference type="SAM" id="Phobius"/>
    </source>
</evidence>
<keyword evidence="2" id="KW-1133">Transmembrane helix</keyword>
<evidence type="ECO:0000313" key="5">
    <source>
        <dbReference type="Proteomes" id="UP000198379"/>
    </source>
</evidence>
<gene>
    <name evidence="4" type="ORF">SAMN06265376_101947</name>
</gene>
<evidence type="ECO:0000259" key="3">
    <source>
        <dbReference type="Pfam" id="PF13568"/>
    </source>
</evidence>
<keyword evidence="2" id="KW-0812">Transmembrane</keyword>
<keyword evidence="2" id="KW-0472">Membrane</keyword>
<feature type="region of interest" description="Disordered" evidence="1">
    <location>
        <begin position="224"/>
        <end position="244"/>
    </location>
</feature>
<dbReference type="InterPro" id="IPR011250">
    <property type="entry name" value="OMP/PagP_B-barrel"/>
</dbReference>
<dbReference type="Proteomes" id="UP000198379">
    <property type="component" value="Unassembled WGS sequence"/>
</dbReference>
<evidence type="ECO:0000256" key="1">
    <source>
        <dbReference type="SAM" id="MobiDB-lite"/>
    </source>
</evidence>
<dbReference type="OrthoDB" id="1113942at2"/>
<dbReference type="EMBL" id="FZNY01000001">
    <property type="protein sequence ID" value="SNR44340.1"/>
    <property type="molecule type" value="Genomic_DNA"/>
</dbReference>
<organism evidence="4 5">
    <name type="scientific">Dokdonia pacifica</name>
    <dbReference type="NCBI Taxonomy" id="1627892"/>
    <lineage>
        <taxon>Bacteria</taxon>
        <taxon>Pseudomonadati</taxon>
        <taxon>Bacteroidota</taxon>
        <taxon>Flavobacteriia</taxon>
        <taxon>Flavobacteriales</taxon>
        <taxon>Flavobacteriaceae</taxon>
        <taxon>Dokdonia</taxon>
    </lineage>
</organism>
<accession>A0A238WCR5</accession>
<dbReference type="InterPro" id="IPR025665">
    <property type="entry name" value="Beta-barrel_OMP_2"/>
</dbReference>